<accession>A0A9W8XF60</accession>
<dbReference type="RefSeq" id="XP_056068325.1">
    <property type="nucleotide sequence ID" value="XM_056216769.1"/>
</dbReference>
<dbReference type="EMBL" id="JAPEUX010000006">
    <property type="protein sequence ID" value="KAJ4349395.1"/>
    <property type="molecule type" value="Genomic_DNA"/>
</dbReference>
<feature type="transmembrane region" description="Helical" evidence="1">
    <location>
        <begin position="9"/>
        <end position="28"/>
    </location>
</feature>
<organism evidence="2 3">
    <name type="scientific">Didymosphaeria variabile</name>
    <dbReference type="NCBI Taxonomy" id="1932322"/>
    <lineage>
        <taxon>Eukaryota</taxon>
        <taxon>Fungi</taxon>
        <taxon>Dikarya</taxon>
        <taxon>Ascomycota</taxon>
        <taxon>Pezizomycotina</taxon>
        <taxon>Dothideomycetes</taxon>
        <taxon>Pleosporomycetidae</taxon>
        <taxon>Pleosporales</taxon>
        <taxon>Massarineae</taxon>
        <taxon>Didymosphaeriaceae</taxon>
        <taxon>Didymosphaeria</taxon>
    </lineage>
</organism>
<keyword evidence="1" id="KW-0472">Membrane</keyword>
<dbReference type="OrthoDB" id="3768108at2759"/>
<evidence type="ECO:0000313" key="2">
    <source>
        <dbReference type="EMBL" id="KAJ4349395.1"/>
    </source>
</evidence>
<feature type="transmembrane region" description="Helical" evidence="1">
    <location>
        <begin position="34"/>
        <end position="53"/>
    </location>
</feature>
<proteinExistence type="predicted"/>
<keyword evidence="1" id="KW-0812">Transmembrane</keyword>
<dbReference type="AlphaFoldDB" id="A0A9W8XF60"/>
<protein>
    <submittedName>
        <fullName evidence="2">Uncharacterized protein</fullName>
    </submittedName>
</protein>
<dbReference type="Proteomes" id="UP001140513">
    <property type="component" value="Unassembled WGS sequence"/>
</dbReference>
<comment type="caution">
    <text evidence="2">The sequence shown here is derived from an EMBL/GenBank/DDBJ whole genome shotgun (WGS) entry which is preliminary data.</text>
</comment>
<reference evidence="2" key="1">
    <citation type="submission" date="2022-10" db="EMBL/GenBank/DDBJ databases">
        <title>Tapping the CABI collections for fungal endophytes: first genome assemblies for Collariella, Neodidymelliopsis, Ascochyta clinopodiicola, Didymella pomorum, Didymosphaeria variabile, Neocosmospora piperis and Neocucurbitaria cava.</title>
        <authorList>
            <person name="Hill R."/>
        </authorList>
    </citation>
    <scope>NUCLEOTIDE SEQUENCE</scope>
    <source>
        <strain evidence="2">IMI 356815</strain>
    </source>
</reference>
<dbReference type="GeneID" id="80911540"/>
<keyword evidence="1" id="KW-1133">Transmembrane helix</keyword>
<keyword evidence="3" id="KW-1185">Reference proteome</keyword>
<gene>
    <name evidence="2" type="ORF">N0V89_008010</name>
</gene>
<evidence type="ECO:0000256" key="1">
    <source>
        <dbReference type="SAM" id="Phobius"/>
    </source>
</evidence>
<sequence>MLSAVLRMVHFLIVNIIGCLVLIAIFVHEPTFKAIHEALFYVHIAARFAFLYLRLQFRYLIANSTDLTTWLASYGREVLVFSAPALRPVLPWATRFGTQTVHLSPRFLCYVNGGVVEAGKYVVDVVMGKDAGELKDMWKAVGKEVAGFCKADSKIWAAVGL</sequence>
<name>A0A9W8XF60_9PLEO</name>
<evidence type="ECO:0000313" key="3">
    <source>
        <dbReference type="Proteomes" id="UP001140513"/>
    </source>
</evidence>